<keyword evidence="2" id="KW-0472">Membrane</keyword>
<feature type="compositionally biased region" description="Basic and acidic residues" evidence="1">
    <location>
        <begin position="29"/>
        <end position="50"/>
    </location>
</feature>
<sequence>MGGGVASLPWATARATVALAPPQTPFPLGDRRRQRERPASPEARATRRPDTMGGGVAFASMGDGEGDRRPRPIPPPSPSKVWATGVAQRRGRRCRPDLVWATGVALDGEGGRSPGCVGRPPSPETRRPTSAAAAGGILLIFLNTFLNGTLFGVYEPIRRLPLEHGGEPLHLLEAFRRVVVSDWIEPEQRRRLCYKCRWLRIFRVEQEPGSSPPINAEPRVNPPAPADQATRWGSRLSNLRSRIRLRRGVGREMSNVGRGRDLRKELHSFRSVTDLKAKGIEVEPSSSRSLKDVEFKSGFFCAQLKLPTWFVSLYTKIFFLNMIAFELSPNNFNNHMVTSYINLMKSLIESPEDVKELREKKILFNFLGSDEQVLKVYQEIDTYSANNPNIFRNVKDKIQAHYNSKMKIWIGEFIHTHFRTPWTVIGLVAAISLLAIASANLYYSTHRKSNK</sequence>
<feature type="transmembrane region" description="Helical" evidence="2">
    <location>
        <begin position="422"/>
        <end position="443"/>
    </location>
</feature>
<feature type="region of interest" description="Disordered" evidence="1">
    <location>
        <begin position="208"/>
        <end position="229"/>
    </location>
</feature>
<keyword evidence="2" id="KW-0812">Transmembrane</keyword>
<dbReference type="PANTHER" id="PTHR31549">
    <property type="entry name" value="PROTEIN, PUTATIVE (DUF247)-RELATED-RELATED"/>
    <property type="match status" value="1"/>
</dbReference>
<evidence type="ECO:0000313" key="3">
    <source>
        <dbReference type="EMBL" id="KAL0387880.1"/>
    </source>
</evidence>
<organism evidence="3">
    <name type="scientific">Sesamum radiatum</name>
    <name type="common">Black benniseed</name>
    <dbReference type="NCBI Taxonomy" id="300843"/>
    <lineage>
        <taxon>Eukaryota</taxon>
        <taxon>Viridiplantae</taxon>
        <taxon>Streptophyta</taxon>
        <taxon>Embryophyta</taxon>
        <taxon>Tracheophyta</taxon>
        <taxon>Spermatophyta</taxon>
        <taxon>Magnoliopsida</taxon>
        <taxon>eudicotyledons</taxon>
        <taxon>Gunneridae</taxon>
        <taxon>Pentapetalae</taxon>
        <taxon>asterids</taxon>
        <taxon>lamiids</taxon>
        <taxon>Lamiales</taxon>
        <taxon>Pedaliaceae</taxon>
        <taxon>Sesamum</taxon>
    </lineage>
</organism>
<name>A0AAW2S5U0_SESRA</name>
<reference evidence="3" key="2">
    <citation type="journal article" date="2024" name="Plant">
        <title>Genomic evolution and insights into agronomic trait innovations of Sesamum species.</title>
        <authorList>
            <person name="Miao H."/>
            <person name="Wang L."/>
            <person name="Qu L."/>
            <person name="Liu H."/>
            <person name="Sun Y."/>
            <person name="Le M."/>
            <person name="Wang Q."/>
            <person name="Wei S."/>
            <person name="Zheng Y."/>
            <person name="Lin W."/>
            <person name="Duan Y."/>
            <person name="Cao H."/>
            <person name="Xiong S."/>
            <person name="Wang X."/>
            <person name="Wei L."/>
            <person name="Li C."/>
            <person name="Ma Q."/>
            <person name="Ju M."/>
            <person name="Zhao R."/>
            <person name="Li G."/>
            <person name="Mu C."/>
            <person name="Tian Q."/>
            <person name="Mei H."/>
            <person name="Zhang T."/>
            <person name="Gao T."/>
            <person name="Zhang H."/>
        </authorList>
    </citation>
    <scope>NUCLEOTIDE SEQUENCE</scope>
    <source>
        <strain evidence="3">G02</strain>
    </source>
</reference>
<dbReference type="Pfam" id="PF03140">
    <property type="entry name" value="DUF247"/>
    <property type="match status" value="1"/>
</dbReference>
<dbReference type="PANTHER" id="PTHR31549:SF129">
    <property type="entry name" value="DUF4220 DOMAIN-CONTAINING PROTEIN"/>
    <property type="match status" value="1"/>
</dbReference>
<dbReference type="InterPro" id="IPR004158">
    <property type="entry name" value="DUF247_pln"/>
</dbReference>
<evidence type="ECO:0000256" key="1">
    <source>
        <dbReference type="SAM" id="MobiDB-lite"/>
    </source>
</evidence>
<reference evidence="3" key="1">
    <citation type="submission" date="2020-06" db="EMBL/GenBank/DDBJ databases">
        <authorList>
            <person name="Li T."/>
            <person name="Hu X."/>
            <person name="Zhang T."/>
            <person name="Song X."/>
            <person name="Zhang H."/>
            <person name="Dai N."/>
            <person name="Sheng W."/>
            <person name="Hou X."/>
            <person name="Wei L."/>
        </authorList>
    </citation>
    <scope>NUCLEOTIDE SEQUENCE</scope>
    <source>
        <strain evidence="3">G02</strain>
        <tissue evidence="3">Leaf</tissue>
    </source>
</reference>
<protein>
    <submittedName>
        <fullName evidence="3">Uncharacterized protein</fullName>
    </submittedName>
</protein>
<gene>
    <name evidence="3" type="ORF">Sradi_2669800</name>
</gene>
<comment type="caution">
    <text evidence="3">The sequence shown here is derived from an EMBL/GenBank/DDBJ whole genome shotgun (WGS) entry which is preliminary data.</text>
</comment>
<feature type="region of interest" description="Disordered" evidence="1">
    <location>
        <begin position="16"/>
        <end position="87"/>
    </location>
</feature>
<dbReference type="EMBL" id="JACGWJ010000011">
    <property type="protein sequence ID" value="KAL0387880.1"/>
    <property type="molecule type" value="Genomic_DNA"/>
</dbReference>
<proteinExistence type="predicted"/>
<accession>A0AAW2S5U0</accession>
<keyword evidence="2" id="KW-1133">Transmembrane helix</keyword>
<evidence type="ECO:0000256" key="2">
    <source>
        <dbReference type="SAM" id="Phobius"/>
    </source>
</evidence>
<dbReference type="AlphaFoldDB" id="A0AAW2S5U0"/>